<dbReference type="EMBL" id="MHTW01000018">
    <property type="protein sequence ID" value="OHA67085.1"/>
    <property type="molecule type" value="Genomic_DNA"/>
</dbReference>
<dbReference type="PROSITE" id="PS00662">
    <property type="entry name" value="T2SP_E"/>
    <property type="match status" value="1"/>
</dbReference>
<feature type="domain" description="Bacterial type II secretion system protein E" evidence="4">
    <location>
        <begin position="368"/>
        <end position="382"/>
    </location>
</feature>
<evidence type="ECO:0000313" key="6">
    <source>
        <dbReference type="Proteomes" id="UP000176901"/>
    </source>
</evidence>
<evidence type="ECO:0000313" key="5">
    <source>
        <dbReference type="EMBL" id="OHA67085.1"/>
    </source>
</evidence>
<dbReference type="GO" id="GO:0016887">
    <property type="term" value="F:ATP hydrolysis activity"/>
    <property type="evidence" value="ECO:0007669"/>
    <property type="project" value="TreeGrafter"/>
</dbReference>
<gene>
    <name evidence="5" type="ORF">A3C82_02415</name>
</gene>
<dbReference type="GO" id="GO:0005524">
    <property type="term" value="F:ATP binding"/>
    <property type="evidence" value="ECO:0007669"/>
    <property type="project" value="UniProtKB-KW"/>
</dbReference>
<protein>
    <recommendedName>
        <fullName evidence="4">Bacterial type II secretion system protein E domain-containing protein</fullName>
    </recommendedName>
</protein>
<dbReference type="FunFam" id="3.40.50.300:FF:000398">
    <property type="entry name" value="Type IV pilus assembly ATPase PilB"/>
    <property type="match status" value="1"/>
</dbReference>
<evidence type="ECO:0000256" key="1">
    <source>
        <dbReference type="ARBA" id="ARBA00006611"/>
    </source>
</evidence>
<proteinExistence type="inferred from homology"/>
<dbReference type="PANTHER" id="PTHR30258">
    <property type="entry name" value="TYPE II SECRETION SYSTEM PROTEIN GSPE-RELATED"/>
    <property type="match status" value="1"/>
</dbReference>
<reference evidence="5 6" key="1">
    <citation type="journal article" date="2016" name="Nat. Commun.">
        <title>Thousands of microbial genomes shed light on interconnected biogeochemical processes in an aquifer system.</title>
        <authorList>
            <person name="Anantharaman K."/>
            <person name="Brown C.T."/>
            <person name="Hug L.A."/>
            <person name="Sharon I."/>
            <person name="Castelle C.J."/>
            <person name="Probst A.J."/>
            <person name="Thomas B.C."/>
            <person name="Singh A."/>
            <person name="Wilkins M.J."/>
            <person name="Karaoz U."/>
            <person name="Brodie E.L."/>
            <person name="Williams K.H."/>
            <person name="Hubbard S.S."/>
            <person name="Banfield J.F."/>
        </authorList>
    </citation>
    <scope>NUCLEOTIDE SEQUENCE [LARGE SCALE GENOMIC DNA]</scope>
</reference>
<organism evidence="5 6">
    <name type="scientific">Candidatus Wildermuthbacteria bacterium RIFCSPHIGHO2_02_FULL_47_12</name>
    <dbReference type="NCBI Taxonomy" id="1802451"/>
    <lineage>
        <taxon>Bacteria</taxon>
        <taxon>Candidatus Wildermuthiibacteriota</taxon>
    </lineage>
</organism>
<dbReference type="Pfam" id="PF00437">
    <property type="entry name" value="T2SSE"/>
    <property type="match status" value="1"/>
</dbReference>
<evidence type="ECO:0000256" key="3">
    <source>
        <dbReference type="ARBA" id="ARBA00022840"/>
    </source>
</evidence>
<dbReference type="InterPro" id="IPR001482">
    <property type="entry name" value="T2SS/T4SS_dom"/>
</dbReference>
<comment type="similarity">
    <text evidence="1">Belongs to the GSP E family.</text>
</comment>
<comment type="caution">
    <text evidence="5">The sequence shown here is derived from an EMBL/GenBank/DDBJ whole genome shotgun (WGS) entry which is preliminary data.</text>
</comment>
<evidence type="ECO:0000256" key="2">
    <source>
        <dbReference type="ARBA" id="ARBA00022741"/>
    </source>
</evidence>
<dbReference type="STRING" id="1802451.A3C82_02415"/>
<dbReference type="Gene3D" id="3.40.50.300">
    <property type="entry name" value="P-loop containing nucleotide triphosphate hydrolases"/>
    <property type="match status" value="1"/>
</dbReference>
<dbReference type="CDD" id="cd01129">
    <property type="entry name" value="PulE-GspE-like"/>
    <property type="match status" value="1"/>
</dbReference>
<dbReference type="SUPFAM" id="SSF160246">
    <property type="entry name" value="EspE N-terminal domain-like"/>
    <property type="match status" value="1"/>
</dbReference>
<sequence length="558" mass="62365">MKFDDKTLQRILLKKNYIKQEDIQNADDFTKTSHASFVDYLLQANLITKDLLGQAIAESFEVPYVDLNSTQSTPLQVQKIPEEIAKKYHALVSAEEKKKILVTTDDPEEPKLLPALKKLFPGKNISIAYSLPEDIEANFVHYQKPLETRFSKILEKKGRIAPELLEEIFDDALLYHASDIHFEPRQKDVLVRFRVDGVLYEAGRIPKEYYENILNRIKVQSGLRIDEHFAAQDGSFRYESSSLAGKKDVSGVDFRVSIIPTTEGEKVVLRVLSAYVQGLSLSDLGLSSAHQELLSQAAAKPFGMILVVGPTGSGKTTTLYALLKIVNSPDVNITTIEDPVEYKMLGINQIQVNAQTNLTFAKGLRSIVRQDPDIILVGEIRDEETADIAVNAALTGHLLYSTFHANDAATAIPRLCDMGIEPFLLASTLDVIVAQRLVRKICDACRYSIVKSASDFDTPQLKTVLPYFEEKSITLYEGKKCEACNHTGYKGRTAIFEFIQISPEMQNLILRSPSAKEIWHVARKEGSQTLFEDGIEKVKAGVTTVEELLRVAEAPQQT</sequence>
<dbReference type="Proteomes" id="UP000176901">
    <property type="component" value="Unassembled WGS sequence"/>
</dbReference>
<dbReference type="InterPro" id="IPR007831">
    <property type="entry name" value="T2SS_GspE_N"/>
</dbReference>
<dbReference type="Gene3D" id="3.30.300.160">
    <property type="entry name" value="Type II secretion system, protein E, N-terminal domain"/>
    <property type="match status" value="1"/>
</dbReference>
<dbReference type="Pfam" id="PF05157">
    <property type="entry name" value="MshEN"/>
    <property type="match status" value="1"/>
</dbReference>
<keyword evidence="3" id="KW-0067">ATP-binding</keyword>
<dbReference type="PANTHER" id="PTHR30258:SF1">
    <property type="entry name" value="PROTEIN TRANSPORT PROTEIN HOFB HOMOLOG"/>
    <property type="match status" value="1"/>
</dbReference>
<dbReference type="Gene3D" id="3.30.450.90">
    <property type="match status" value="1"/>
</dbReference>
<dbReference type="InterPro" id="IPR037257">
    <property type="entry name" value="T2SS_E_N_sf"/>
</dbReference>
<dbReference type="AlphaFoldDB" id="A0A1G2R2K0"/>
<evidence type="ECO:0000259" key="4">
    <source>
        <dbReference type="PROSITE" id="PS00662"/>
    </source>
</evidence>
<accession>A0A1G2R2K0</accession>
<keyword evidence="2" id="KW-0547">Nucleotide-binding</keyword>
<dbReference type="SUPFAM" id="SSF52540">
    <property type="entry name" value="P-loop containing nucleoside triphosphate hydrolases"/>
    <property type="match status" value="1"/>
</dbReference>
<dbReference type="GO" id="GO:0005886">
    <property type="term" value="C:plasma membrane"/>
    <property type="evidence" value="ECO:0007669"/>
    <property type="project" value="TreeGrafter"/>
</dbReference>
<dbReference type="InterPro" id="IPR027417">
    <property type="entry name" value="P-loop_NTPase"/>
</dbReference>
<name>A0A1G2R2K0_9BACT</name>